<sequence>MRPRTRRAGASALFVALLGLVVAAPGASPARDASAATPARFVTGWIPNWSGSAVTEGTRAITQGSDAVFAEVSPFGFSAVAADRIATSGTEANLTAAVNALRSRGLPVVPSITDGTGRLVMAGILDDAATRALHVQTITNLVVSRGYDGIDLDYEGFAFTDPRSSWDATRPDWVDFVEELAASLHANGRLLSVTVPPVWNGGTSGYRVYDIAGMLPHVDRLRLMVYDWSVGQPGPVGPLSWQANVLSTLEAIIPADQLALQRSKIQIGVNAYGRSWATVTSGVCPSGASLGTVGVQMESASALAAQHGATPVRDASGELRFTYDLTLTGPREGAIPAPSPPAPTTRANSTAPIDAAALAPAMRLSSGGTVTCTVRRTVFVPDEFTIVQRTNAVIAAGYSGIAIWALGYETPGLWGPLAGIDVPRGPGGPAPVGSLDEVVGGGSVVVRGWALDPEFDLPITITITVTRPDGAVTTSGPIIARGMRPDLTMYPSRTHGFDAGAPIAAPAGSQVCVHARGYGAAASAPTLIGCRTA</sequence>
<organism evidence="4">
    <name type="scientific">freshwater metagenome</name>
    <dbReference type="NCBI Taxonomy" id="449393"/>
    <lineage>
        <taxon>unclassified sequences</taxon>
        <taxon>metagenomes</taxon>
        <taxon>ecological metagenomes</taxon>
    </lineage>
</organism>
<feature type="domain" description="GH18" evidence="3">
    <location>
        <begin position="40"/>
        <end position="424"/>
    </location>
</feature>
<dbReference type="GO" id="GO:0008061">
    <property type="term" value="F:chitin binding"/>
    <property type="evidence" value="ECO:0007669"/>
    <property type="project" value="InterPro"/>
</dbReference>
<dbReference type="InterPro" id="IPR001223">
    <property type="entry name" value="Glyco_hydro18_cat"/>
</dbReference>
<name>A0A6J6G240_9ZZZZ</name>
<dbReference type="PROSITE" id="PS51910">
    <property type="entry name" value="GH18_2"/>
    <property type="match status" value="1"/>
</dbReference>
<dbReference type="AlphaFoldDB" id="A0A6J6G240"/>
<evidence type="ECO:0000256" key="1">
    <source>
        <dbReference type="ARBA" id="ARBA00022801"/>
    </source>
</evidence>
<dbReference type="PANTHER" id="PTHR46066">
    <property type="entry name" value="CHITINASE DOMAIN-CONTAINING PROTEIN 1 FAMILY MEMBER"/>
    <property type="match status" value="1"/>
</dbReference>
<dbReference type="EMBL" id="CAEZSR010000249">
    <property type="protein sequence ID" value="CAB4593273.1"/>
    <property type="molecule type" value="Genomic_DNA"/>
</dbReference>
<dbReference type="Gene3D" id="3.20.20.80">
    <property type="entry name" value="Glycosidases"/>
    <property type="match status" value="1"/>
</dbReference>
<dbReference type="SMART" id="SM00636">
    <property type="entry name" value="Glyco_18"/>
    <property type="match status" value="1"/>
</dbReference>
<keyword evidence="1" id="KW-0378">Hydrolase</keyword>
<dbReference type="InterPro" id="IPR017853">
    <property type="entry name" value="GH"/>
</dbReference>
<keyword evidence="2" id="KW-0326">Glycosidase</keyword>
<dbReference type="SUPFAM" id="SSF51445">
    <property type="entry name" value="(Trans)glycosidases"/>
    <property type="match status" value="1"/>
</dbReference>
<accession>A0A6J6G240</accession>
<reference evidence="4" key="1">
    <citation type="submission" date="2020-05" db="EMBL/GenBank/DDBJ databases">
        <authorList>
            <person name="Chiriac C."/>
            <person name="Salcher M."/>
            <person name="Ghai R."/>
            <person name="Kavagutti S V."/>
        </authorList>
    </citation>
    <scope>NUCLEOTIDE SEQUENCE</scope>
</reference>
<dbReference type="InterPro" id="IPR011583">
    <property type="entry name" value="Chitinase_II/V-like_cat"/>
</dbReference>
<dbReference type="InterPro" id="IPR001579">
    <property type="entry name" value="Glyco_hydro_18_chit_AS"/>
</dbReference>
<gene>
    <name evidence="4" type="ORF">UFOPK1493_03860</name>
</gene>
<dbReference type="PANTHER" id="PTHR46066:SF2">
    <property type="entry name" value="CHITINASE DOMAIN-CONTAINING PROTEIN 1"/>
    <property type="match status" value="1"/>
</dbReference>
<proteinExistence type="predicted"/>
<protein>
    <submittedName>
        <fullName evidence="4">Unannotated protein</fullName>
    </submittedName>
</protein>
<evidence type="ECO:0000259" key="3">
    <source>
        <dbReference type="PROSITE" id="PS51910"/>
    </source>
</evidence>
<dbReference type="GO" id="GO:0004553">
    <property type="term" value="F:hydrolase activity, hydrolyzing O-glycosyl compounds"/>
    <property type="evidence" value="ECO:0007669"/>
    <property type="project" value="InterPro"/>
</dbReference>
<dbReference type="GO" id="GO:0005975">
    <property type="term" value="P:carbohydrate metabolic process"/>
    <property type="evidence" value="ECO:0007669"/>
    <property type="project" value="InterPro"/>
</dbReference>
<evidence type="ECO:0000313" key="4">
    <source>
        <dbReference type="EMBL" id="CAB4593273.1"/>
    </source>
</evidence>
<dbReference type="Pfam" id="PF00704">
    <property type="entry name" value="Glyco_hydro_18"/>
    <property type="match status" value="1"/>
</dbReference>
<evidence type="ECO:0000256" key="2">
    <source>
        <dbReference type="ARBA" id="ARBA00023295"/>
    </source>
</evidence>
<dbReference type="PROSITE" id="PS01095">
    <property type="entry name" value="GH18_1"/>
    <property type="match status" value="1"/>
</dbReference>